<dbReference type="Pfam" id="PF00011">
    <property type="entry name" value="HSP20"/>
    <property type="match status" value="1"/>
</dbReference>
<evidence type="ECO:0000313" key="8">
    <source>
        <dbReference type="RefSeq" id="XP_018859135.1"/>
    </source>
</evidence>
<accession>A0A2I4HSL1</accession>
<evidence type="ECO:0000313" key="7">
    <source>
        <dbReference type="Proteomes" id="UP000235220"/>
    </source>
</evidence>
<dbReference type="GO" id="GO:0009408">
    <property type="term" value="P:response to heat"/>
    <property type="evidence" value="ECO:0000318"/>
    <property type="project" value="GO_Central"/>
</dbReference>
<keyword evidence="2" id="KW-0963">Cytoplasm</keyword>
<dbReference type="FunFam" id="2.60.40.790:FF:000009">
    <property type="entry name" value="17.6 kDa class I heat shock protein-like"/>
    <property type="match status" value="1"/>
</dbReference>
<dbReference type="GO" id="GO:0006457">
    <property type="term" value="P:protein folding"/>
    <property type="evidence" value="ECO:0000318"/>
    <property type="project" value="GO_Central"/>
</dbReference>
<dbReference type="GO" id="GO:0005737">
    <property type="term" value="C:cytoplasm"/>
    <property type="evidence" value="ECO:0007669"/>
    <property type="project" value="UniProtKB-SubCell"/>
</dbReference>
<sequence length="159" mass="18139">MSLTSSLVGQRTNIFDPFSLDIWDPFHGFFPFASTKSNVPSSASKTSAFVNTRIDWKETPEAHIFEADLPGLKKDEVKVEVEEGRVLQISGERSREEEEKNDKWHRIERSSGKFQRRFRLPENAKMDQVKASMENGVLTVTVPKEEEKKPEVKAIEISG</sequence>
<dbReference type="PROSITE" id="PS01031">
    <property type="entry name" value="SHSP"/>
    <property type="match status" value="1"/>
</dbReference>
<proteinExistence type="inferred from homology"/>
<dbReference type="GeneID" id="109021053"/>
<dbReference type="GO" id="GO:0042542">
    <property type="term" value="P:response to hydrogen peroxide"/>
    <property type="evidence" value="ECO:0000318"/>
    <property type="project" value="GO_Central"/>
</dbReference>
<dbReference type="Gramene" id="Jr10_20430_p1">
    <property type="protein sequence ID" value="cds.Jr10_20430_p1"/>
    <property type="gene ID" value="Jr10_20430"/>
</dbReference>
<gene>
    <name evidence="8" type="primary">LOC109021053</name>
</gene>
<protein>
    <submittedName>
        <fullName evidence="8">18.1 kDa class I heat shock protein-like</fullName>
    </submittedName>
</protein>
<evidence type="ECO:0000256" key="2">
    <source>
        <dbReference type="ARBA" id="ARBA00022490"/>
    </source>
</evidence>
<dbReference type="RefSeq" id="XP_018859135.1">
    <property type="nucleotide sequence ID" value="XM_019003590.2"/>
</dbReference>
<evidence type="ECO:0000256" key="3">
    <source>
        <dbReference type="ARBA" id="ARBA00023016"/>
    </source>
</evidence>
<dbReference type="InterPro" id="IPR008978">
    <property type="entry name" value="HSP20-like_chaperone"/>
</dbReference>
<evidence type="ECO:0000256" key="6">
    <source>
        <dbReference type="RuleBase" id="RU003616"/>
    </source>
</evidence>
<reference evidence="8" key="1">
    <citation type="submission" date="2025-08" db="UniProtKB">
        <authorList>
            <consortium name="RefSeq"/>
        </authorList>
    </citation>
    <scope>IDENTIFICATION</scope>
    <source>
        <tissue evidence="8">Leaves</tissue>
    </source>
</reference>
<organism evidence="7 8">
    <name type="scientific">Juglans regia</name>
    <name type="common">English walnut</name>
    <dbReference type="NCBI Taxonomy" id="51240"/>
    <lineage>
        <taxon>Eukaryota</taxon>
        <taxon>Viridiplantae</taxon>
        <taxon>Streptophyta</taxon>
        <taxon>Embryophyta</taxon>
        <taxon>Tracheophyta</taxon>
        <taxon>Spermatophyta</taxon>
        <taxon>Magnoliopsida</taxon>
        <taxon>eudicotyledons</taxon>
        <taxon>Gunneridae</taxon>
        <taxon>Pentapetalae</taxon>
        <taxon>rosids</taxon>
        <taxon>fabids</taxon>
        <taxon>Fagales</taxon>
        <taxon>Juglandaceae</taxon>
        <taxon>Juglans</taxon>
    </lineage>
</organism>
<dbReference type="STRING" id="51240.A0A2I4HSL1"/>
<comment type="subcellular location">
    <subcellularLocation>
        <location evidence="1">Cytoplasm</location>
    </subcellularLocation>
</comment>
<evidence type="ECO:0000256" key="5">
    <source>
        <dbReference type="PROSITE-ProRule" id="PRU00285"/>
    </source>
</evidence>
<dbReference type="CDD" id="cd06472">
    <property type="entry name" value="ACD_ScHsp26_like"/>
    <property type="match status" value="1"/>
</dbReference>
<comment type="subunit">
    <text evidence="4">Forms oligomeric structures.</text>
</comment>
<dbReference type="InterPro" id="IPR002068">
    <property type="entry name" value="A-crystallin/Hsp20_dom"/>
</dbReference>
<evidence type="ECO:0000256" key="4">
    <source>
        <dbReference type="ARBA" id="ARBA00038789"/>
    </source>
</evidence>
<evidence type="ECO:0000256" key="1">
    <source>
        <dbReference type="ARBA" id="ARBA00004496"/>
    </source>
</evidence>
<keyword evidence="3" id="KW-0346">Stress response</keyword>
<dbReference type="SUPFAM" id="SSF49764">
    <property type="entry name" value="HSP20-like chaperones"/>
    <property type="match status" value="1"/>
</dbReference>
<dbReference type="GO" id="GO:0051082">
    <property type="term" value="F:unfolded protein binding"/>
    <property type="evidence" value="ECO:0000318"/>
    <property type="project" value="GO_Central"/>
</dbReference>
<dbReference type="PANTHER" id="PTHR11527">
    <property type="entry name" value="HEAT-SHOCK PROTEIN 20 FAMILY MEMBER"/>
    <property type="match status" value="1"/>
</dbReference>
<dbReference type="OrthoDB" id="5511210at2759"/>
<dbReference type="GO" id="GO:0009651">
    <property type="term" value="P:response to salt stress"/>
    <property type="evidence" value="ECO:0000318"/>
    <property type="project" value="GO_Central"/>
</dbReference>
<dbReference type="AlphaFoldDB" id="A0A2I4HSL1"/>
<dbReference type="Proteomes" id="UP000235220">
    <property type="component" value="Chromosome 10"/>
</dbReference>
<keyword evidence="7" id="KW-1185">Reference proteome</keyword>
<name>A0A2I4HSL1_JUGRE</name>
<dbReference type="InterPro" id="IPR031107">
    <property type="entry name" value="Small_HSP"/>
</dbReference>
<dbReference type="Gene3D" id="2.60.40.790">
    <property type="match status" value="1"/>
</dbReference>
<dbReference type="KEGG" id="jre:109021053"/>
<comment type="similarity">
    <text evidence="5 6">Belongs to the small heat shock protein (HSP20) family.</text>
</comment>
<dbReference type="FunCoup" id="A0A2I4HSL1">
    <property type="interactions" value="230"/>
</dbReference>
<dbReference type="GO" id="GO:0051259">
    <property type="term" value="P:protein complex oligomerization"/>
    <property type="evidence" value="ECO:0000318"/>
    <property type="project" value="GO_Central"/>
</dbReference>